<proteinExistence type="predicted"/>
<comment type="caution">
    <text evidence="1">The sequence shown here is derived from an EMBL/GenBank/DDBJ whole genome shotgun (WGS) entry which is preliminary data.</text>
</comment>
<reference evidence="1 2" key="1">
    <citation type="submission" date="2024-10" db="EMBL/GenBank/DDBJ databases">
        <title>The Natural Products Discovery Center: Release of the First 8490 Sequenced Strains for Exploring Actinobacteria Biosynthetic Diversity.</title>
        <authorList>
            <person name="Kalkreuter E."/>
            <person name="Kautsar S.A."/>
            <person name="Yang D."/>
            <person name="Bader C.D."/>
            <person name="Teijaro C.N."/>
            <person name="Fluegel L."/>
            <person name="Davis C.M."/>
            <person name="Simpson J.R."/>
            <person name="Lauterbach L."/>
            <person name="Steele A.D."/>
            <person name="Gui C."/>
            <person name="Meng S."/>
            <person name="Li G."/>
            <person name="Viehrig K."/>
            <person name="Ye F."/>
            <person name="Su P."/>
            <person name="Kiefer A.F."/>
            <person name="Nichols A."/>
            <person name="Cepeda A.J."/>
            <person name="Yan W."/>
            <person name="Fan B."/>
            <person name="Jiang Y."/>
            <person name="Adhikari A."/>
            <person name="Zheng C.-J."/>
            <person name="Schuster L."/>
            <person name="Cowan T.M."/>
            <person name="Smanski M.J."/>
            <person name="Chevrette M.G."/>
            <person name="De Carvalho L.P.S."/>
            <person name="Shen B."/>
        </authorList>
    </citation>
    <scope>NUCLEOTIDE SEQUENCE [LARGE SCALE GENOMIC DNA]</scope>
    <source>
        <strain evidence="1 2">NPDC013366</strain>
    </source>
</reference>
<organism evidence="1 2">
    <name type="scientific">Streptomyces eurythermus</name>
    <dbReference type="NCBI Taxonomy" id="42237"/>
    <lineage>
        <taxon>Bacteria</taxon>
        <taxon>Bacillati</taxon>
        <taxon>Actinomycetota</taxon>
        <taxon>Actinomycetes</taxon>
        <taxon>Kitasatosporales</taxon>
        <taxon>Streptomycetaceae</taxon>
        <taxon>Streptomyces</taxon>
    </lineage>
</organism>
<evidence type="ECO:0000313" key="1">
    <source>
        <dbReference type="EMBL" id="MFF9887182.1"/>
    </source>
</evidence>
<name>A0ABW6Z9A1_9ACTN</name>
<protein>
    <submittedName>
        <fullName evidence="1">Uncharacterized protein</fullName>
    </submittedName>
</protein>
<gene>
    <name evidence="1" type="ORF">ACF1HC_37300</name>
</gene>
<accession>A0ABW6Z9A1</accession>
<dbReference type="Proteomes" id="UP001603418">
    <property type="component" value="Unassembled WGS sequence"/>
</dbReference>
<dbReference type="EMBL" id="JBICBM010000026">
    <property type="protein sequence ID" value="MFF9887182.1"/>
    <property type="molecule type" value="Genomic_DNA"/>
</dbReference>
<keyword evidence="2" id="KW-1185">Reference proteome</keyword>
<sequence>MSCWPKRRIAEARHHASSCASGFGFFFAGRVSCAVHQPNP</sequence>
<evidence type="ECO:0000313" key="2">
    <source>
        <dbReference type="Proteomes" id="UP001603418"/>
    </source>
</evidence>
<dbReference type="RefSeq" id="WP_280117721.1">
    <property type="nucleotide sequence ID" value="NZ_JBFACJ010000053.1"/>
</dbReference>